<dbReference type="SUPFAM" id="SSF52980">
    <property type="entry name" value="Restriction endonuclease-like"/>
    <property type="match status" value="1"/>
</dbReference>
<evidence type="ECO:0000313" key="3">
    <source>
        <dbReference type="Proteomes" id="UP000466681"/>
    </source>
</evidence>
<dbReference type="KEGG" id="mmor:MMOR_54550"/>
<accession>A0AAD1M9M7</accession>
<keyword evidence="3" id="KW-1185">Reference proteome</keyword>
<evidence type="ECO:0000259" key="1">
    <source>
        <dbReference type="Pfam" id="PF13338"/>
    </source>
</evidence>
<sequence>MRDVSNEAAENIFAANGGVATTRQLLAVMSPKALEYAVRAGKLFRVRRGVYASKAPDISARLAALDLACGERIVACMQTAAEMYGFNTEPDPRLHILDPGIRVRPSPAVMVHQRVGAPLRRVGGRLVTAPAWTAVEVARTLRRPRALAVLDAALHAECCSQLELVAAVEEQKGRRGIVQVRELLQLADARAESPMESEARLVFVDGGIPSPELQYEIRDLHGNLWRVDFAWPDARVVAEYDSVEWHANPDGWKHDRMKSARLAECGWTTVPMVVDDVRKYPNELVRRIAGHLERTNLAS</sequence>
<dbReference type="Proteomes" id="UP000466681">
    <property type="component" value="Chromosome"/>
</dbReference>
<dbReference type="EMBL" id="AP022560">
    <property type="protein sequence ID" value="BBX04519.1"/>
    <property type="molecule type" value="Genomic_DNA"/>
</dbReference>
<dbReference type="Pfam" id="PF13338">
    <property type="entry name" value="AbiEi_4"/>
    <property type="match status" value="1"/>
</dbReference>
<protein>
    <recommendedName>
        <fullName evidence="1">AbiEi antitoxin N-terminal domain-containing protein</fullName>
    </recommendedName>
</protein>
<proteinExistence type="predicted"/>
<dbReference type="InterPro" id="IPR025159">
    <property type="entry name" value="AbiEi_N"/>
</dbReference>
<feature type="domain" description="AbiEi antitoxin N-terminal" evidence="1">
    <location>
        <begin position="11"/>
        <end position="52"/>
    </location>
</feature>
<gene>
    <name evidence="2" type="ORF">MMOR_54550</name>
</gene>
<dbReference type="RefSeq" id="WP_083156125.1">
    <property type="nucleotide sequence ID" value="NZ_AP022560.1"/>
</dbReference>
<name>A0AAD1M9M7_9MYCO</name>
<organism evidence="2 3">
    <name type="scientific">Mycolicibacterium moriokaense</name>
    <dbReference type="NCBI Taxonomy" id="39691"/>
    <lineage>
        <taxon>Bacteria</taxon>
        <taxon>Bacillati</taxon>
        <taxon>Actinomycetota</taxon>
        <taxon>Actinomycetes</taxon>
        <taxon>Mycobacteriales</taxon>
        <taxon>Mycobacteriaceae</taxon>
        <taxon>Mycolicibacterium</taxon>
    </lineage>
</organism>
<dbReference type="AlphaFoldDB" id="A0AAD1M9M7"/>
<dbReference type="Gene3D" id="3.40.960.10">
    <property type="entry name" value="VSR Endonuclease"/>
    <property type="match status" value="1"/>
</dbReference>
<dbReference type="InterPro" id="IPR011335">
    <property type="entry name" value="Restrct_endonuc-II-like"/>
</dbReference>
<evidence type="ECO:0000313" key="2">
    <source>
        <dbReference type="EMBL" id="BBX04519.1"/>
    </source>
</evidence>
<reference evidence="2 3" key="1">
    <citation type="journal article" date="2019" name="Emerg. Microbes Infect.">
        <title>Comprehensive subspecies identification of 175 nontuberculous mycobacteria species based on 7547 genomic profiles.</title>
        <authorList>
            <person name="Matsumoto Y."/>
            <person name="Kinjo T."/>
            <person name="Motooka D."/>
            <person name="Nabeya D."/>
            <person name="Jung N."/>
            <person name="Uechi K."/>
            <person name="Horii T."/>
            <person name="Iida T."/>
            <person name="Fujita J."/>
            <person name="Nakamura S."/>
        </authorList>
    </citation>
    <scope>NUCLEOTIDE SEQUENCE [LARGE SCALE GENOMIC DNA]</scope>
    <source>
        <strain evidence="2 3">JCM 6375</strain>
    </source>
</reference>